<accession>G4YMY9</accession>
<evidence type="ECO:0000313" key="2">
    <source>
        <dbReference type="Proteomes" id="UP000002640"/>
    </source>
</evidence>
<dbReference type="InParanoid" id="G4YMY9"/>
<feature type="non-terminal residue" evidence="1">
    <location>
        <position position="114"/>
    </location>
</feature>
<dbReference type="GeneID" id="20650456"/>
<gene>
    <name evidence="1" type="ORF">PHYSODRAFT_374576</name>
</gene>
<feature type="non-terminal residue" evidence="1">
    <location>
        <position position="1"/>
    </location>
</feature>
<dbReference type="AlphaFoldDB" id="G4YMY9"/>
<keyword evidence="2" id="KW-1185">Reference proteome</keyword>
<name>G4YMY9_PHYSP</name>
<reference evidence="1 2" key="1">
    <citation type="journal article" date="2006" name="Science">
        <title>Phytophthora genome sequences uncover evolutionary origins and mechanisms of pathogenesis.</title>
        <authorList>
            <person name="Tyler B.M."/>
            <person name="Tripathy S."/>
            <person name="Zhang X."/>
            <person name="Dehal P."/>
            <person name="Jiang R.H."/>
            <person name="Aerts A."/>
            <person name="Arredondo F.D."/>
            <person name="Baxter L."/>
            <person name="Bensasson D."/>
            <person name="Beynon J.L."/>
            <person name="Chapman J."/>
            <person name="Damasceno C.M."/>
            <person name="Dorrance A.E."/>
            <person name="Dou D."/>
            <person name="Dickerman A.W."/>
            <person name="Dubchak I.L."/>
            <person name="Garbelotto M."/>
            <person name="Gijzen M."/>
            <person name="Gordon S.G."/>
            <person name="Govers F."/>
            <person name="Grunwald N.J."/>
            <person name="Huang W."/>
            <person name="Ivors K.L."/>
            <person name="Jones R.W."/>
            <person name="Kamoun S."/>
            <person name="Krampis K."/>
            <person name="Lamour K.H."/>
            <person name="Lee M.K."/>
            <person name="McDonald W.H."/>
            <person name="Medina M."/>
            <person name="Meijer H.J."/>
            <person name="Nordberg E.K."/>
            <person name="Maclean D.J."/>
            <person name="Ospina-Giraldo M.D."/>
            <person name="Morris P.F."/>
            <person name="Phuntumart V."/>
            <person name="Putnam N.H."/>
            <person name="Rash S."/>
            <person name="Rose J.K."/>
            <person name="Sakihama Y."/>
            <person name="Salamov A.A."/>
            <person name="Savidor A."/>
            <person name="Scheuring C.F."/>
            <person name="Smith B.M."/>
            <person name="Sobral B.W."/>
            <person name="Terry A."/>
            <person name="Torto-Alalibo T.A."/>
            <person name="Win J."/>
            <person name="Xu Z."/>
            <person name="Zhang H."/>
            <person name="Grigoriev I.V."/>
            <person name="Rokhsar D.S."/>
            <person name="Boore J.L."/>
        </authorList>
    </citation>
    <scope>NUCLEOTIDE SEQUENCE [LARGE SCALE GENOMIC DNA]</scope>
    <source>
        <strain evidence="1 2">P6497</strain>
    </source>
</reference>
<dbReference type="RefSeq" id="XP_009516797.1">
    <property type="nucleotide sequence ID" value="XM_009518502.1"/>
</dbReference>
<dbReference type="EMBL" id="JH159151">
    <property type="protein sequence ID" value="EGZ29522.1"/>
    <property type="molecule type" value="Genomic_DNA"/>
</dbReference>
<organism evidence="1 2">
    <name type="scientific">Phytophthora sojae (strain P6497)</name>
    <name type="common">Soybean stem and root rot agent</name>
    <name type="synonym">Phytophthora megasperma f. sp. glycines</name>
    <dbReference type="NCBI Taxonomy" id="1094619"/>
    <lineage>
        <taxon>Eukaryota</taxon>
        <taxon>Sar</taxon>
        <taxon>Stramenopiles</taxon>
        <taxon>Oomycota</taxon>
        <taxon>Peronosporomycetes</taxon>
        <taxon>Peronosporales</taxon>
        <taxon>Peronosporaceae</taxon>
        <taxon>Phytophthora</taxon>
    </lineage>
</organism>
<evidence type="ECO:0000313" key="1">
    <source>
        <dbReference type="EMBL" id="EGZ29522.1"/>
    </source>
</evidence>
<sequence length="114" mass="12878">GPGIFALRVIGEHTTDQSDAPRTGIDKRFELEVDNMLLGGASPSRCLVLLSERYEDDMDLRDCLPDLVQLKNRKGTLLSNGLFDVSTMAELMEWVASKECNTREQFHRYDEGND</sequence>
<dbReference type="Proteomes" id="UP000002640">
    <property type="component" value="Unassembled WGS sequence"/>
</dbReference>
<protein>
    <submittedName>
        <fullName evidence="1">Uncharacterized protein</fullName>
    </submittedName>
</protein>
<proteinExistence type="predicted"/>
<dbReference type="KEGG" id="psoj:PHYSODRAFT_374576"/>